<protein>
    <submittedName>
        <fullName evidence="9">Cytochrome P450</fullName>
    </submittedName>
</protein>
<dbReference type="InterPro" id="IPR017972">
    <property type="entry name" value="Cyt_P450_CS"/>
</dbReference>
<dbReference type="GO" id="GO:0036199">
    <property type="term" value="F:cholest-4-en-3-one 26-monooxygenase activity"/>
    <property type="evidence" value="ECO:0007669"/>
    <property type="project" value="TreeGrafter"/>
</dbReference>
<dbReference type="Pfam" id="PF00067">
    <property type="entry name" value="p450"/>
    <property type="match status" value="1"/>
</dbReference>
<comment type="cofactor">
    <cofactor evidence="1">
        <name>heme</name>
        <dbReference type="ChEBI" id="CHEBI:30413"/>
    </cofactor>
</comment>
<dbReference type="EMBL" id="CP046600">
    <property type="protein sequence ID" value="QUR67636.1"/>
    <property type="molecule type" value="Genomic_DNA"/>
</dbReference>
<keyword evidence="4 8" id="KW-0479">Metal-binding</keyword>
<dbReference type="GO" id="GO:0005506">
    <property type="term" value="F:iron ion binding"/>
    <property type="evidence" value="ECO:0007669"/>
    <property type="project" value="InterPro"/>
</dbReference>
<dbReference type="InterPro" id="IPR002397">
    <property type="entry name" value="Cyt_P450_B"/>
</dbReference>
<name>A0A975JXQ9_9MYCO</name>
<dbReference type="Gene3D" id="1.10.630.10">
    <property type="entry name" value="Cytochrome P450"/>
    <property type="match status" value="1"/>
</dbReference>
<dbReference type="PROSITE" id="PS00086">
    <property type="entry name" value="CYTOCHROME_P450"/>
    <property type="match status" value="1"/>
</dbReference>
<evidence type="ECO:0000256" key="1">
    <source>
        <dbReference type="ARBA" id="ARBA00001971"/>
    </source>
</evidence>
<proteinExistence type="inferred from homology"/>
<evidence type="ECO:0000256" key="5">
    <source>
        <dbReference type="ARBA" id="ARBA00023002"/>
    </source>
</evidence>
<keyword evidence="3 8" id="KW-0349">Heme</keyword>
<gene>
    <name evidence="9" type="ORF">F6B93_11470</name>
</gene>
<evidence type="ECO:0000256" key="2">
    <source>
        <dbReference type="ARBA" id="ARBA00010617"/>
    </source>
</evidence>
<keyword evidence="7 8" id="KW-0503">Monooxygenase</keyword>
<dbReference type="CDD" id="cd20625">
    <property type="entry name" value="CYP164-like"/>
    <property type="match status" value="1"/>
</dbReference>
<dbReference type="Proteomes" id="UP000682202">
    <property type="component" value="Chromosome"/>
</dbReference>
<dbReference type="RefSeq" id="WP_211695167.1">
    <property type="nucleotide sequence ID" value="NZ_CP046600.1"/>
</dbReference>
<dbReference type="InterPro" id="IPR001128">
    <property type="entry name" value="Cyt_P450"/>
</dbReference>
<evidence type="ECO:0000256" key="6">
    <source>
        <dbReference type="ARBA" id="ARBA00023004"/>
    </source>
</evidence>
<dbReference type="GO" id="GO:0008395">
    <property type="term" value="F:steroid hydroxylase activity"/>
    <property type="evidence" value="ECO:0007669"/>
    <property type="project" value="TreeGrafter"/>
</dbReference>
<reference evidence="9" key="1">
    <citation type="submission" date="2019-12" db="EMBL/GenBank/DDBJ databases">
        <title>Mycobacterium spongiae sp. nov.</title>
        <authorList>
            <person name="Stinear T."/>
        </authorList>
    </citation>
    <scope>NUCLEOTIDE SEQUENCE</scope>
    <source>
        <strain evidence="9">FSD4b-SM</strain>
    </source>
</reference>
<dbReference type="GO" id="GO:0020037">
    <property type="term" value="F:heme binding"/>
    <property type="evidence" value="ECO:0007669"/>
    <property type="project" value="InterPro"/>
</dbReference>
<dbReference type="SUPFAM" id="SSF48264">
    <property type="entry name" value="Cytochrome P450"/>
    <property type="match status" value="1"/>
</dbReference>
<dbReference type="InterPro" id="IPR036396">
    <property type="entry name" value="Cyt_P450_sf"/>
</dbReference>
<evidence type="ECO:0000313" key="9">
    <source>
        <dbReference type="EMBL" id="QUR67636.1"/>
    </source>
</evidence>
<dbReference type="PRINTS" id="PR00359">
    <property type="entry name" value="BP450"/>
</dbReference>
<evidence type="ECO:0000256" key="8">
    <source>
        <dbReference type="RuleBase" id="RU000461"/>
    </source>
</evidence>
<accession>A0A975JXQ9</accession>
<keyword evidence="6 8" id="KW-0408">Iron</keyword>
<organism evidence="9 10">
    <name type="scientific">Mycobacterium spongiae</name>
    <dbReference type="NCBI Taxonomy" id="886343"/>
    <lineage>
        <taxon>Bacteria</taxon>
        <taxon>Bacillati</taxon>
        <taxon>Actinomycetota</taxon>
        <taxon>Actinomycetes</taxon>
        <taxon>Mycobacteriales</taxon>
        <taxon>Mycobacteriaceae</taxon>
        <taxon>Mycobacterium</taxon>
    </lineage>
</organism>
<comment type="similarity">
    <text evidence="2 8">Belongs to the cytochrome P450 family.</text>
</comment>
<dbReference type="GO" id="GO:0006707">
    <property type="term" value="P:cholesterol catabolic process"/>
    <property type="evidence" value="ECO:0007669"/>
    <property type="project" value="TreeGrafter"/>
</dbReference>
<keyword evidence="10" id="KW-1185">Reference proteome</keyword>
<evidence type="ECO:0000256" key="4">
    <source>
        <dbReference type="ARBA" id="ARBA00022723"/>
    </source>
</evidence>
<evidence type="ECO:0000313" key="10">
    <source>
        <dbReference type="Proteomes" id="UP000682202"/>
    </source>
</evidence>
<sequence>MKDRLHWFAMHGVIRCGATIGKRRGDMHARLIADPAVAANPVPFYEEVRSRGPLVRNRVTYMTADHQLAHELLRSDDFRVISYGERLPAPLAWLERHTRDHQLHPLLAPSLLAVEPPDHTRYRKTVSAVFTSRAVTALRDRVEQTAISILDRLAEQSGVVDVVGRYCSQLPIAVISDMLGVPDHDRRRVLEFGELAAPSLDMGLPWQQYARVQRGIVGFNAWLVAHLEQLRRAPGDDLMSQLIRTTQSGDAQTYLDDDELRAVAGLVLVAGFETTVNLLGNGIRLLLDNPEQLELLSRQPELWTNAVEEILRLDSPVQLTARVARNDVEVAGTRLTSGAVVVIYLAAANRDPSVFVDPHRFDIQRANAGKHLAFSTGRHFCLGAALARAEGEVGLRTFFERFPEVRAAGLGTRRDTRVLRGWSTLPVNLGRARSMATS</sequence>
<keyword evidence="5 8" id="KW-0560">Oxidoreductase</keyword>
<dbReference type="FunFam" id="1.10.630.10:FF:000018">
    <property type="entry name" value="Cytochrome P450 monooxygenase"/>
    <property type="match status" value="1"/>
</dbReference>
<evidence type="ECO:0000256" key="3">
    <source>
        <dbReference type="ARBA" id="ARBA00022617"/>
    </source>
</evidence>
<evidence type="ECO:0000256" key="7">
    <source>
        <dbReference type="ARBA" id="ARBA00023033"/>
    </source>
</evidence>
<dbReference type="PANTHER" id="PTHR46696">
    <property type="entry name" value="P450, PUTATIVE (EUROFUNG)-RELATED"/>
    <property type="match status" value="1"/>
</dbReference>
<dbReference type="AlphaFoldDB" id="A0A975JXQ9"/>
<dbReference type="PANTHER" id="PTHR46696:SF4">
    <property type="entry name" value="BIOTIN BIOSYNTHESIS CYTOCHROME P450"/>
    <property type="match status" value="1"/>
</dbReference>
<dbReference type="KEGG" id="mspg:F6B93_11470"/>